<keyword evidence="2" id="KW-1185">Reference proteome</keyword>
<dbReference type="Gene3D" id="3.20.20.70">
    <property type="entry name" value="Aldolase class I"/>
    <property type="match status" value="1"/>
</dbReference>
<dbReference type="PANTHER" id="PTHR32332:SF33">
    <property type="entry name" value="NITRONATE MONOOXYGENASE DOMAIN-CONTAINING PROTEIN"/>
    <property type="match status" value="1"/>
</dbReference>
<accession>A0ABY7NBE6</accession>
<dbReference type="InterPro" id="IPR013785">
    <property type="entry name" value="Aldolase_TIM"/>
</dbReference>
<evidence type="ECO:0000313" key="1">
    <source>
        <dbReference type="EMBL" id="WBM79102.1"/>
    </source>
</evidence>
<sequence>MQPDSGICREVRLACALQLIPRSQRLKRHPVLTADARRRSTEALLSDSSLPVVIQGGMGMAVSSWRLANAVARTGQLGVVSGVALDSVLTRRLQDGDDGGHIRRALAAFPLPALVAPVLDRYFLAGGRPAGEPYLPIPKLSLTPTREQQELSVLGNFTEVWLAKEGHTGIVGINYMEKVQLATPSAALGAMLAGVDFVLMGAGIPRQIPHLLDELSAGRIGTIDIDVHGAAADAVHTVSVDPVDVLGVTPETLPPLRRPFFVAIVSAHVLAFYLARDADIRPDGFIIEGPTAGGHNAPPRGRLTLDDDDQPIYGPRDDANIVKIAELGLPFWLAGGYGQPERLAVALAAGAQGVQVGTLFALSQESGLAPGLRDQVLGRLDATELSIRTDAAASPTGFPFKVAQLPGTLSDPAVYAERVRLCDLSYLREPYAKKDGTVGFRCPSEPVHMYVRKGGTAEDAAGRACLCNALTATVGLGQTRKTGYVEAPLLTLGNDIDGAAVLLAAHPEGWSAADAVGWLLRDAPVSPTAL</sequence>
<dbReference type="SUPFAM" id="SSF51412">
    <property type="entry name" value="Inosine monophosphate dehydrogenase (IMPDH)"/>
    <property type="match status" value="1"/>
</dbReference>
<organism evidence="1 2">
    <name type="scientific">Cryobacterium breve</name>
    <dbReference type="NCBI Taxonomy" id="1259258"/>
    <lineage>
        <taxon>Bacteria</taxon>
        <taxon>Bacillati</taxon>
        <taxon>Actinomycetota</taxon>
        <taxon>Actinomycetes</taxon>
        <taxon>Micrococcales</taxon>
        <taxon>Microbacteriaceae</taxon>
        <taxon>Cryobacterium</taxon>
    </lineage>
</organism>
<dbReference type="Proteomes" id="UP001212421">
    <property type="component" value="Chromosome"/>
</dbReference>
<dbReference type="PANTHER" id="PTHR32332">
    <property type="entry name" value="2-NITROPROPANE DIOXYGENASE"/>
    <property type="match status" value="1"/>
</dbReference>
<evidence type="ECO:0000313" key="2">
    <source>
        <dbReference type="Proteomes" id="UP001212421"/>
    </source>
</evidence>
<gene>
    <name evidence="1" type="ORF">KIV56_11405</name>
</gene>
<keyword evidence="1" id="KW-0560">Oxidoreductase</keyword>
<keyword evidence="1" id="KW-0503">Monooxygenase</keyword>
<name>A0ABY7NBE6_9MICO</name>
<dbReference type="EMBL" id="CP075584">
    <property type="protein sequence ID" value="WBM79102.1"/>
    <property type="molecule type" value="Genomic_DNA"/>
</dbReference>
<proteinExistence type="predicted"/>
<protein>
    <submittedName>
        <fullName evidence="1">Nitronate monooxygenase</fullName>
    </submittedName>
</protein>
<dbReference type="Pfam" id="PF03060">
    <property type="entry name" value="NMO"/>
    <property type="match status" value="1"/>
</dbReference>
<dbReference type="GO" id="GO:0004497">
    <property type="term" value="F:monooxygenase activity"/>
    <property type="evidence" value="ECO:0007669"/>
    <property type="project" value="UniProtKB-KW"/>
</dbReference>
<reference evidence="1 2" key="1">
    <citation type="submission" date="2021-05" db="EMBL/GenBank/DDBJ databases">
        <authorList>
            <person name="Kumar R."/>
            <person name="Kumar A."/>
            <person name="Mukhia S."/>
        </authorList>
    </citation>
    <scope>NUCLEOTIDE SEQUENCE [LARGE SCALE GENOMIC DNA]</scope>
    <source>
        <strain evidence="1 2">ERMR7:08</strain>
    </source>
</reference>